<feature type="transmembrane region" description="Helical" evidence="1">
    <location>
        <begin position="16"/>
        <end position="42"/>
    </location>
</feature>
<evidence type="ECO:0000256" key="1">
    <source>
        <dbReference type="SAM" id="Phobius"/>
    </source>
</evidence>
<proteinExistence type="predicted"/>
<feature type="transmembrane region" description="Helical" evidence="1">
    <location>
        <begin position="81"/>
        <end position="99"/>
    </location>
</feature>
<accession>A0A239EM88</accession>
<organism evidence="2 3">
    <name type="scientific">Actinacidiphila glaucinigra</name>
    <dbReference type="NCBI Taxonomy" id="235986"/>
    <lineage>
        <taxon>Bacteria</taxon>
        <taxon>Bacillati</taxon>
        <taxon>Actinomycetota</taxon>
        <taxon>Actinomycetes</taxon>
        <taxon>Kitasatosporales</taxon>
        <taxon>Streptomycetaceae</taxon>
        <taxon>Actinacidiphila</taxon>
    </lineage>
</organism>
<feature type="transmembrane region" description="Helical" evidence="1">
    <location>
        <begin position="54"/>
        <end position="74"/>
    </location>
</feature>
<feature type="transmembrane region" description="Helical" evidence="1">
    <location>
        <begin position="105"/>
        <end position="124"/>
    </location>
</feature>
<reference evidence="2 3" key="1">
    <citation type="submission" date="2017-06" db="EMBL/GenBank/DDBJ databases">
        <authorList>
            <person name="Kim H.J."/>
            <person name="Triplett B.A."/>
        </authorList>
    </citation>
    <scope>NUCLEOTIDE SEQUENCE [LARGE SCALE GENOMIC DNA]</scope>
    <source>
        <strain evidence="2 3">CGMCC 4.1858</strain>
    </source>
</reference>
<dbReference type="EMBL" id="FZOF01000006">
    <property type="protein sequence ID" value="SNS45143.1"/>
    <property type="molecule type" value="Genomic_DNA"/>
</dbReference>
<dbReference type="AlphaFoldDB" id="A0A239EM88"/>
<evidence type="ECO:0008006" key="4">
    <source>
        <dbReference type="Google" id="ProtNLM"/>
    </source>
</evidence>
<dbReference type="RefSeq" id="WP_089224033.1">
    <property type="nucleotide sequence ID" value="NZ_FZOF01000006.1"/>
</dbReference>
<keyword evidence="3" id="KW-1185">Reference proteome</keyword>
<name>A0A239EM88_9ACTN</name>
<keyword evidence="1" id="KW-0472">Membrane</keyword>
<protein>
    <recommendedName>
        <fullName evidence="4">Integral membrane protein</fullName>
    </recommendedName>
</protein>
<gene>
    <name evidence="2" type="ORF">SAMN05216252_10625</name>
</gene>
<keyword evidence="1" id="KW-1133">Transmembrane helix</keyword>
<keyword evidence="1" id="KW-0812">Transmembrane</keyword>
<sequence length="141" mass="14044">MSGNDKPARPGRTRRLAAAAAVAALEGAALAAWGIAMLAVGLLGDPDSPRQAEAGGVTVLALAAMPLAAAYGLWHARRWSRGPALIIQLVALPVAWTMVQAGGVMIAAGGVLGVAAVAELVLLVHPAATDALGIGRSTAEQ</sequence>
<evidence type="ECO:0000313" key="2">
    <source>
        <dbReference type="EMBL" id="SNS45143.1"/>
    </source>
</evidence>
<evidence type="ECO:0000313" key="3">
    <source>
        <dbReference type="Proteomes" id="UP000198280"/>
    </source>
</evidence>
<dbReference type="Proteomes" id="UP000198280">
    <property type="component" value="Unassembled WGS sequence"/>
</dbReference>